<organism evidence="1 2">
    <name type="scientific">Ramazzottius varieornatus</name>
    <name type="common">Water bear</name>
    <name type="synonym">Tardigrade</name>
    <dbReference type="NCBI Taxonomy" id="947166"/>
    <lineage>
        <taxon>Eukaryota</taxon>
        <taxon>Metazoa</taxon>
        <taxon>Ecdysozoa</taxon>
        <taxon>Tardigrada</taxon>
        <taxon>Eutardigrada</taxon>
        <taxon>Parachela</taxon>
        <taxon>Hypsibioidea</taxon>
        <taxon>Ramazzottiidae</taxon>
        <taxon>Ramazzottius</taxon>
    </lineage>
</organism>
<comment type="caution">
    <text evidence="1">The sequence shown here is derived from an EMBL/GenBank/DDBJ whole genome shotgun (WGS) entry which is preliminary data.</text>
</comment>
<reference evidence="1 2" key="1">
    <citation type="journal article" date="2016" name="Nat. Commun.">
        <title>Extremotolerant tardigrade genome and improved radiotolerance of human cultured cells by tardigrade-unique protein.</title>
        <authorList>
            <person name="Hashimoto T."/>
            <person name="Horikawa D.D."/>
            <person name="Saito Y."/>
            <person name="Kuwahara H."/>
            <person name="Kozuka-Hata H."/>
            <person name="Shin-I T."/>
            <person name="Minakuchi Y."/>
            <person name="Ohishi K."/>
            <person name="Motoyama A."/>
            <person name="Aizu T."/>
            <person name="Enomoto A."/>
            <person name="Kondo K."/>
            <person name="Tanaka S."/>
            <person name="Hara Y."/>
            <person name="Koshikawa S."/>
            <person name="Sagara H."/>
            <person name="Miura T."/>
            <person name="Yokobori S."/>
            <person name="Miyagawa K."/>
            <person name="Suzuki Y."/>
            <person name="Kubo T."/>
            <person name="Oyama M."/>
            <person name="Kohara Y."/>
            <person name="Fujiyama A."/>
            <person name="Arakawa K."/>
            <person name="Katayama T."/>
            <person name="Toyoda A."/>
            <person name="Kunieda T."/>
        </authorList>
    </citation>
    <scope>NUCLEOTIDE SEQUENCE [LARGE SCALE GENOMIC DNA]</scope>
    <source>
        <strain evidence="1 2">YOKOZUNA-1</strain>
    </source>
</reference>
<proteinExistence type="predicted"/>
<evidence type="ECO:0000313" key="1">
    <source>
        <dbReference type="EMBL" id="GAU91574.1"/>
    </source>
</evidence>
<dbReference type="EMBL" id="BDGG01000002">
    <property type="protein sequence ID" value="GAU91574.1"/>
    <property type="molecule type" value="Genomic_DNA"/>
</dbReference>
<sequence length="349" mass="38213">MLTDGFFELDMSVADYCKSLRLSCHCSGILLPQRSNLTLLGVPLFNEAFPSVLKAKTDSAELKTARLEKISSHQALFLLKNCLSIPKLLYVLGSSPAYRWTQSLHDFDDVIRRCTAKIVNIDMDDSAWRQASLPVANGGLGLRCAAELALPAYLASVHATHSLVSQICSETDLDAAVVEGITLWRTSCNVEPPPGLTRSVQKLWDTPPVESSFRALLEQSSPTDKARLHAVSTKESGAWLNALPVSTLGNLLEDNSFRISVGLRLGAKLCETHICRCGLKVDITGRHGLAYKHSAGRHSRHDALKGIIHRALTTCQVHNVREPIGLMRDGNMRPDGLTLVPWYQGKALA</sequence>
<keyword evidence="2" id="KW-1185">Reference proteome</keyword>
<protein>
    <submittedName>
        <fullName evidence="1">Uncharacterized protein</fullName>
    </submittedName>
</protein>
<dbReference type="OrthoDB" id="7433202at2759"/>
<evidence type="ECO:0000313" key="2">
    <source>
        <dbReference type="Proteomes" id="UP000186922"/>
    </source>
</evidence>
<accession>A0A1D1UPD4</accession>
<name>A0A1D1UPD4_RAMVA</name>
<dbReference type="AlphaFoldDB" id="A0A1D1UPD4"/>
<gene>
    <name evidence="1" type="primary">RvY_03802-1</name>
    <name evidence="1" type="synonym">RvY_03802.1</name>
    <name evidence="1" type="ORF">RvY_03802</name>
</gene>
<dbReference type="Proteomes" id="UP000186922">
    <property type="component" value="Unassembled WGS sequence"/>
</dbReference>